<proteinExistence type="predicted"/>
<organism evidence="1 2">
    <name type="scientific">Candidatus Desulfovibrio kirbyi</name>
    <dbReference type="NCBI Taxonomy" id="2696086"/>
    <lineage>
        <taxon>Bacteria</taxon>
        <taxon>Pseudomonadati</taxon>
        <taxon>Thermodesulfobacteriota</taxon>
        <taxon>Desulfovibrionia</taxon>
        <taxon>Desulfovibrionales</taxon>
        <taxon>Desulfovibrionaceae</taxon>
        <taxon>Desulfovibrio</taxon>
    </lineage>
</organism>
<accession>A0A6L2R5X2</accession>
<dbReference type="AlphaFoldDB" id="A0A6L2R5X2"/>
<evidence type="ECO:0000313" key="1">
    <source>
        <dbReference type="EMBL" id="GFH62852.1"/>
    </source>
</evidence>
<sequence length="190" mass="21863">MSKGFWRYLALWRARFPRRRSLRWRGSWLQNDYCRDCRFCCGPQDSGDPFYMALLPEQIRPNLSEDFYLFDRATAFMDARGCKAATERGCRLERVRRPPACGIFPLVLANGCLYLYKICPAVLLTPIAAFAEIGLEAARRLAGLRVEDARHISLGLSVETLARSYISLDIRIFDEKGMVECPPLEKRETD</sequence>
<dbReference type="EMBL" id="BLLL01000006">
    <property type="protein sequence ID" value="GFH62852.1"/>
    <property type="molecule type" value="Genomic_DNA"/>
</dbReference>
<evidence type="ECO:0000313" key="2">
    <source>
        <dbReference type="Proteomes" id="UP000505077"/>
    </source>
</evidence>
<gene>
    <name evidence="1" type="ORF">ZNDK_0623</name>
</gene>
<protein>
    <submittedName>
        <fullName evidence="1">Uncharacterized protein</fullName>
    </submittedName>
</protein>
<name>A0A6L2R5X2_9BACT</name>
<comment type="caution">
    <text evidence="1">The sequence shown here is derived from an EMBL/GenBank/DDBJ whole genome shotgun (WGS) entry which is preliminary data.</text>
</comment>
<reference evidence="1 2" key="1">
    <citation type="journal article" date="2020" name="ISME J.">
        <title>Parallel Reductive Genome Evolution in Desulfovibrio Ectosymbionts Independently Acquired by Trichonympha Protists in the Termite Gut.</title>
        <authorList>
            <person name="Takeuchi M."/>
            <person name="Kuwahara H."/>
            <person name="Murakami T."/>
            <person name="Takahashi K."/>
            <person name="Kajitani R."/>
            <person name="Toyoda A."/>
            <person name="Itoh T."/>
            <person name="Ohkuma M."/>
            <person name="Hongoh Y."/>
        </authorList>
    </citation>
    <scope>NUCLEOTIDE SEQUENCE [LARGE SCALE GENOMIC DNA]</scope>
    <source>
        <strain evidence="1">ZnDsv-02</strain>
    </source>
</reference>
<dbReference type="Proteomes" id="UP000505077">
    <property type="component" value="Unassembled WGS sequence"/>
</dbReference>